<protein>
    <recommendedName>
        <fullName evidence="1">AAA+ ATPase domain-containing protein</fullName>
    </recommendedName>
</protein>
<dbReference type="Gene3D" id="3.60.15.10">
    <property type="entry name" value="Ribonuclease Z/Hydroxyacylglutathione hydrolase-like"/>
    <property type="match status" value="1"/>
</dbReference>
<dbReference type="AlphaFoldDB" id="A0A831RIF3"/>
<dbReference type="SUPFAM" id="SSF52540">
    <property type="entry name" value="P-loop containing nucleoside triphosphate hydrolases"/>
    <property type="match status" value="1"/>
</dbReference>
<dbReference type="EMBL" id="DRKP01000059">
    <property type="protein sequence ID" value="HEB95787.1"/>
    <property type="molecule type" value="Genomic_DNA"/>
</dbReference>
<sequence length="632" mass="67932">MLDLVLRSGRRILLFGPPGSGKSTLTATLARELAGRDLPCHCIGADPGNPAFGIPGTVSLARWSGTEWEVLQQSPLCTLDAGRFRLPLVLEVAGLAPEPGEGVVLLDSPGVVRGVAGRELLQGLVRAAAVEAVIAIDRGPPPLADELAALPCPVFLLPAAAGARRPGRPLRARERTGRWDRYLGAGQRLRLPLDRLRLIGTPPPVDVAPAWRGRQVALLRDGRCLTLAEVRHLEEGVLTLTAPVGRITADTLLVRDAARGSHGLLQTAPPFAPLPDHRRGIPAVAAPPAAEAPVDGRVGAVDFELVNGLFGDPLLHLRLRHLGRSLLFDLGASGRLSARLAHQVSDVFISHAHMDHLGGFQWLLRSRLGRFPPCRLYGPPGLAGHVAHFIDSFLWDRIGDSGPAFEVAELHGDGLVWTGLQAGIPGRRELGRVAVTDGVLLKEPGFRVRAVELDHHTPVLAFALELAATIHVRRDRLRARHLEPGPWLTRLKQLLLAGERDRLLELPDGSQRRVGELGDELTMVTPGRKLVYATDLIDSADNRRRLQALAHNAHTLFCEAPFSEADAGHARKNGHLTTGATGAIAVAAGVSQLIPFHFSRRYQEDPQRLLDELRTITGDGMLGALPGLGPAP</sequence>
<dbReference type="GO" id="GO:0042781">
    <property type="term" value="F:3'-tRNA processing endoribonuclease activity"/>
    <property type="evidence" value="ECO:0007669"/>
    <property type="project" value="TreeGrafter"/>
</dbReference>
<dbReference type="InterPro" id="IPR027417">
    <property type="entry name" value="P-loop_NTPase"/>
</dbReference>
<dbReference type="Gene3D" id="3.40.50.300">
    <property type="entry name" value="P-loop containing nucleotide triphosphate hydrolases"/>
    <property type="match status" value="1"/>
</dbReference>
<dbReference type="PANTHER" id="PTHR46018:SF7">
    <property type="entry name" value="RIBONUCLEASE Z"/>
    <property type="match status" value="1"/>
</dbReference>
<evidence type="ECO:0000259" key="1">
    <source>
        <dbReference type="SMART" id="SM00382"/>
    </source>
</evidence>
<evidence type="ECO:0000313" key="2">
    <source>
        <dbReference type="EMBL" id="HEB95787.1"/>
    </source>
</evidence>
<dbReference type="SMART" id="SM00382">
    <property type="entry name" value="AAA"/>
    <property type="match status" value="1"/>
</dbReference>
<comment type="caution">
    <text evidence="2">The sequence shown here is derived from an EMBL/GenBank/DDBJ whole genome shotgun (WGS) entry which is preliminary data.</text>
</comment>
<reference evidence="2" key="1">
    <citation type="journal article" date="2020" name="mSystems">
        <title>Genome- and Community-Level Interaction Insights into Carbon Utilization and Element Cycling Functions of Hydrothermarchaeota in Hydrothermal Sediment.</title>
        <authorList>
            <person name="Zhou Z."/>
            <person name="Liu Y."/>
            <person name="Xu W."/>
            <person name="Pan J."/>
            <person name="Luo Z.H."/>
            <person name="Li M."/>
        </authorList>
    </citation>
    <scope>NUCLEOTIDE SEQUENCE [LARGE SCALE GENOMIC DNA]</scope>
    <source>
        <strain evidence="2">HyVt-443</strain>
    </source>
</reference>
<dbReference type="SUPFAM" id="SSF56281">
    <property type="entry name" value="Metallo-hydrolase/oxidoreductase"/>
    <property type="match status" value="1"/>
</dbReference>
<name>A0A831RIF3_9GAMM</name>
<feature type="domain" description="AAA+ ATPase" evidence="1">
    <location>
        <begin position="8"/>
        <end position="161"/>
    </location>
</feature>
<accession>A0A831RIF3</accession>
<dbReference type="Proteomes" id="UP000886251">
    <property type="component" value="Unassembled WGS sequence"/>
</dbReference>
<organism evidence="2">
    <name type="scientific">Sedimenticola thiotaurini</name>
    <dbReference type="NCBI Taxonomy" id="1543721"/>
    <lineage>
        <taxon>Bacteria</taxon>
        <taxon>Pseudomonadati</taxon>
        <taxon>Pseudomonadota</taxon>
        <taxon>Gammaproteobacteria</taxon>
        <taxon>Chromatiales</taxon>
        <taxon>Sedimenticolaceae</taxon>
        <taxon>Sedimenticola</taxon>
    </lineage>
</organism>
<proteinExistence type="predicted"/>
<dbReference type="PANTHER" id="PTHR46018">
    <property type="entry name" value="ZINC PHOSPHODIESTERASE ELAC PROTEIN 1"/>
    <property type="match status" value="1"/>
</dbReference>
<gene>
    <name evidence="2" type="ORF">ENI96_05080</name>
</gene>
<dbReference type="InterPro" id="IPR036866">
    <property type="entry name" value="RibonucZ/Hydroxyglut_hydro"/>
</dbReference>
<dbReference type="InterPro" id="IPR003593">
    <property type="entry name" value="AAA+_ATPase"/>
</dbReference>